<proteinExistence type="predicted"/>
<evidence type="ECO:0000259" key="3">
    <source>
        <dbReference type="Pfam" id="PF03713"/>
    </source>
</evidence>
<reference evidence="5" key="1">
    <citation type="journal article" date="2019" name="Int. J. Syst. Evol. Microbiol.">
        <title>The Global Catalogue of Microorganisms (GCM) 10K type strain sequencing project: providing services to taxonomists for standard genome sequencing and annotation.</title>
        <authorList>
            <consortium name="The Broad Institute Genomics Platform"/>
            <consortium name="The Broad Institute Genome Sequencing Center for Infectious Disease"/>
            <person name="Wu L."/>
            <person name="Ma J."/>
        </authorList>
    </citation>
    <scope>NUCLEOTIDE SEQUENCE [LARGE SCALE GENOMIC DNA]</scope>
    <source>
        <strain evidence="5">CGMCC 4.7455</strain>
    </source>
</reference>
<dbReference type="EMBL" id="JBHUFU010000004">
    <property type="protein sequence ID" value="MFD1829718.1"/>
    <property type="molecule type" value="Genomic_DNA"/>
</dbReference>
<comment type="caution">
    <text evidence="4">The sequence shown here is derived from an EMBL/GenBank/DDBJ whole genome shotgun (WGS) entry which is preliminary data.</text>
</comment>
<sequence>MADRHGFPTAPVPRRPLRRPALAALAALTALTALTGCDGGSGEAAPSAAGPSVIAPGRPGEAAETLSAEEARKAGEERRDKPNEADFSYVSGMIEHHEQALVMTGLAEEHASAGAVRRLAERISAAQKPEITAMRSWLRRNGRGEGGDGHGHGGHGGGPMPGMATEEQLEELRQARGGEFDRLFLKLMITHHEGAVTMAEDVARDGRDVQVQEMAGDVAVQQTVEIGRMRSML</sequence>
<dbReference type="Proteomes" id="UP001597365">
    <property type="component" value="Unassembled WGS sequence"/>
</dbReference>
<evidence type="ECO:0000256" key="1">
    <source>
        <dbReference type="SAM" id="MobiDB-lite"/>
    </source>
</evidence>
<feature type="region of interest" description="Disordered" evidence="1">
    <location>
        <begin position="36"/>
        <end position="83"/>
    </location>
</feature>
<protein>
    <submittedName>
        <fullName evidence="4">DUF305 domain-containing protein</fullName>
    </submittedName>
</protein>
<gene>
    <name evidence="4" type="ORF">ACFSJS_08570</name>
</gene>
<evidence type="ECO:0000313" key="5">
    <source>
        <dbReference type="Proteomes" id="UP001597365"/>
    </source>
</evidence>
<feature type="compositionally biased region" description="Basic and acidic residues" evidence="1">
    <location>
        <begin position="69"/>
        <end position="83"/>
    </location>
</feature>
<name>A0ABW4PHL7_9ACTN</name>
<accession>A0ABW4PHL7</accession>
<keyword evidence="2" id="KW-0732">Signal</keyword>
<dbReference type="PANTHER" id="PTHR36933">
    <property type="entry name" value="SLL0788 PROTEIN"/>
    <property type="match status" value="1"/>
</dbReference>
<feature type="region of interest" description="Disordered" evidence="1">
    <location>
        <begin position="142"/>
        <end position="163"/>
    </location>
</feature>
<evidence type="ECO:0000313" key="4">
    <source>
        <dbReference type="EMBL" id="MFD1829718.1"/>
    </source>
</evidence>
<dbReference type="InterPro" id="IPR005183">
    <property type="entry name" value="DUF305_CopM-like"/>
</dbReference>
<feature type="domain" description="DUF305" evidence="3">
    <location>
        <begin position="86"/>
        <end position="233"/>
    </location>
</feature>
<feature type="compositionally biased region" description="Basic and acidic residues" evidence="1">
    <location>
        <begin position="142"/>
        <end position="151"/>
    </location>
</feature>
<dbReference type="Gene3D" id="1.20.1260.10">
    <property type="match status" value="1"/>
</dbReference>
<dbReference type="RefSeq" id="WP_380898545.1">
    <property type="nucleotide sequence ID" value="NZ_JBHUFU010000004.1"/>
</dbReference>
<feature type="chain" id="PRO_5047148127" evidence="2">
    <location>
        <begin position="36"/>
        <end position="233"/>
    </location>
</feature>
<evidence type="ECO:0000256" key="2">
    <source>
        <dbReference type="SAM" id="SignalP"/>
    </source>
</evidence>
<keyword evidence="5" id="KW-1185">Reference proteome</keyword>
<feature type="compositionally biased region" description="Low complexity" evidence="1">
    <location>
        <begin position="43"/>
        <end position="52"/>
    </location>
</feature>
<dbReference type="InterPro" id="IPR012347">
    <property type="entry name" value="Ferritin-like"/>
</dbReference>
<organism evidence="4 5">
    <name type="scientific">Streptomyces desertarenae</name>
    <dbReference type="NCBI Taxonomy" id="2666184"/>
    <lineage>
        <taxon>Bacteria</taxon>
        <taxon>Bacillati</taxon>
        <taxon>Actinomycetota</taxon>
        <taxon>Actinomycetes</taxon>
        <taxon>Kitasatosporales</taxon>
        <taxon>Streptomycetaceae</taxon>
        <taxon>Streptomyces</taxon>
    </lineage>
</organism>
<dbReference type="Pfam" id="PF03713">
    <property type="entry name" value="DUF305"/>
    <property type="match status" value="1"/>
</dbReference>
<feature type="signal peptide" evidence="2">
    <location>
        <begin position="1"/>
        <end position="35"/>
    </location>
</feature>
<dbReference type="PANTHER" id="PTHR36933:SF1">
    <property type="entry name" value="SLL0788 PROTEIN"/>
    <property type="match status" value="1"/>
</dbReference>